<comment type="subcellular location">
    <subcellularLocation>
        <location evidence="1">Cell envelope</location>
    </subcellularLocation>
</comment>
<comment type="similarity">
    <text evidence="2">Belongs to the bacterial solute-binding protein 5 family.</text>
</comment>
<keyword evidence="3" id="KW-0813">Transport</keyword>
<comment type="caution">
    <text evidence="7">The sequence shown here is derived from an EMBL/GenBank/DDBJ whole genome shotgun (WGS) entry which is preliminary data.</text>
</comment>
<dbReference type="EMBL" id="JALEMU010000044">
    <property type="protein sequence ID" value="MCI5755148.1"/>
    <property type="molecule type" value="Genomic_DNA"/>
</dbReference>
<dbReference type="InterPro" id="IPR039424">
    <property type="entry name" value="SBP_5"/>
</dbReference>
<evidence type="ECO:0000256" key="3">
    <source>
        <dbReference type="ARBA" id="ARBA00022448"/>
    </source>
</evidence>
<evidence type="ECO:0000256" key="1">
    <source>
        <dbReference type="ARBA" id="ARBA00004196"/>
    </source>
</evidence>
<organism evidence="7 8">
    <name type="scientific">Candidatus Colimorpha enterica</name>
    <dbReference type="NCBI Taxonomy" id="3083063"/>
    <lineage>
        <taxon>Bacteria</taxon>
        <taxon>Pseudomonadati</taxon>
        <taxon>Bacteroidota</taxon>
        <taxon>Bacteroidia</taxon>
        <taxon>Bacteroidales</taxon>
        <taxon>Candidatus Colimorpha</taxon>
    </lineage>
</organism>
<evidence type="ECO:0000259" key="6">
    <source>
        <dbReference type="Pfam" id="PF00496"/>
    </source>
</evidence>
<dbReference type="GO" id="GO:0043190">
    <property type="term" value="C:ATP-binding cassette (ABC) transporter complex"/>
    <property type="evidence" value="ECO:0007669"/>
    <property type="project" value="InterPro"/>
</dbReference>
<dbReference type="CDD" id="cd08504">
    <property type="entry name" value="PBP2_OppA"/>
    <property type="match status" value="1"/>
</dbReference>
<dbReference type="Gene3D" id="3.90.76.10">
    <property type="entry name" value="Dipeptide-binding Protein, Domain 1"/>
    <property type="match status" value="1"/>
</dbReference>
<dbReference type="Proteomes" id="UP001139365">
    <property type="component" value="Unassembled WGS sequence"/>
</dbReference>
<dbReference type="PANTHER" id="PTHR30290:SF10">
    <property type="entry name" value="PERIPLASMIC OLIGOPEPTIDE-BINDING PROTEIN-RELATED"/>
    <property type="match status" value="1"/>
</dbReference>
<dbReference type="InterPro" id="IPR030678">
    <property type="entry name" value="Peptide/Ni-bd"/>
</dbReference>
<proteinExistence type="inferred from homology"/>
<dbReference type="GO" id="GO:0030288">
    <property type="term" value="C:outer membrane-bounded periplasmic space"/>
    <property type="evidence" value="ECO:0007669"/>
    <property type="project" value="UniProtKB-ARBA"/>
</dbReference>
<dbReference type="InterPro" id="IPR000914">
    <property type="entry name" value="SBP_5_dom"/>
</dbReference>
<protein>
    <submittedName>
        <fullName evidence="7">Peptide ABC transporter substrate-binding protein</fullName>
    </submittedName>
</protein>
<dbReference type="PIRSF" id="PIRSF002741">
    <property type="entry name" value="MppA"/>
    <property type="match status" value="1"/>
</dbReference>
<evidence type="ECO:0000256" key="5">
    <source>
        <dbReference type="SAM" id="SignalP"/>
    </source>
</evidence>
<gene>
    <name evidence="7" type="ORF">MR241_02500</name>
</gene>
<keyword evidence="4 5" id="KW-0732">Signal</keyword>
<dbReference type="GO" id="GO:1904680">
    <property type="term" value="F:peptide transmembrane transporter activity"/>
    <property type="evidence" value="ECO:0007669"/>
    <property type="project" value="TreeGrafter"/>
</dbReference>
<dbReference type="Gene3D" id="3.40.190.10">
    <property type="entry name" value="Periplasmic binding protein-like II"/>
    <property type="match status" value="1"/>
</dbReference>
<dbReference type="GO" id="GO:0015833">
    <property type="term" value="P:peptide transport"/>
    <property type="evidence" value="ECO:0007669"/>
    <property type="project" value="TreeGrafter"/>
</dbReference>
<dbReference type="AlphaFoldDB" id="A0AAE3K422"/>
<dbReference type="PROSITE" id="PS51257">
    <property type="entry name" value="PROKAR_LIPOPROTEIN"/>
    <property type="match status" value="1"/>
</dbReference>
<dbReference type="Gene3D" id="3.10.105.10">
    <property type="entry name" value="Dipeptide-binding Protein, Domain 3"/>
    <property type="match status" value="1"/>
</dbReference>
<evidence type="ECO:0000313" key="8">
    <source>
        <dbReference type="Proteomes" id="UP001139365"/>
    </source>
</evidence>
<dbReference type="Pfam" id="PF00496">
    <property type="entry name" value="SBP_bac_5"/>
    <property type="match status" value="1"/>
</dbReference>
<dbReference type="PANTHER" id="PTHR30290">
    <property type="entry name" value="PERIPLASMIC BINDING COMPONENT OF ABC TRANSPORTER"/>
    <property type="match status" value="1"/>
</dbReference>
<accession>A0AAE3K422</accession>
<name>A0AAE3K422_9BACT</name>
<feature type="signal peptide" evidence="5">
    <location>
        <begin position="1"/>
        <end position="19"/>
    </location>
</feature>
<reference evidence="7 8" key="1">
    <citation type="submission" date="2022-03" db="EMBL/GenBank/DDBJ databases">
        <title>Metagenome-assembled genomes from swine fecal metagenomes.</title>
        <authorList>
            <person name="Holman D.B."/>
            <person name="Kommadath A."/>
        </authorList>
    </citation>
    <scope>NUCLEOTIDE SEQUENCE [LARGE SCALE GENOMIC DNA]</scope>
    <source>
        <strain evidence="7">SUG147</strain>
    </source>
</reference>
<dbReference type="SUPFAM" id="SSF53850">
    <property type="entry name" value="Periplasmic binding protein-like II"/>
    <property type="match status" value="1"/>
</dbReference>
<feature type="chain" id="PRO_5041914279" evidence="5">
    <location>
        <begin position="20"/>
        <end position="586"/>
    </location>
</feature>
<feature type="domain" description="Solute-binding protein family 5" evidence="6">
    <location>
        <begin position="89"/>
        <end position="473"/>
    </location>
</feature>
<sequence length="586" mass="64839">MKKIIALLLCISAVLMASAGCTKDLTNEDPGAIIPVYLSTEITNFDPAYSNLDKATTKVLGLIYEGLFSADSKGKPVKNQAKSVKVLDRPSDDYYAIEITLKNAYWSDGTQVQAADYIYAWKRILESEFRGEAASMLFAIKNARDVNRGDLSIDDLGVTDVASNVLRIEFEGKTDYNKFYEYLASPMLVPLRENAVDKVTADWSSSSQILVGNGPFFVRTYTPGEKLVLERNRYYYRNIEEDSIKKSVTPYRLVINYKKTAEENLADFESGDLVYLSEIALSKRADYSSKASVSESMSVLSFIFNTKTAPFDNADVRNALSLALDRSKIADILVFAKPAAGLISDGVFEKSPSSKKSFRSGASEELISASANVDSAKALLKKAGVNGGDIKLTIHDRDTDKAVAEYVKTVWESLGFKVTVEALGYKRYTNDQEYDLVSNLYNEAYDAGNFDVILTDNLMLSTDAFPNLAMYAKAFASGVIDNDDYELTPHISGYYSEEYDKKITEAFAETDAAKRAALLHEAEAMLIKDMPVMPLVQLQDAYLKSSDISKLGSSYYGYSTFTKAVLRNISKYPDNVGYETAAGDKK</sequence>
<evidence type="ECO:0000256" key="2">
    <source>
        <dbReference type="ARBA" id="ARBA00005695"/>
    </source>
</evidence>
<evidence type="ECO:0000256" key="4">
    <source>
        <dbReference type="ARBA" id="ARBA00022729"/>
    </source>
</evidence>
<evidence type="ECO:0000313" key="7">
    <source>
        <dbReference type="EMBL" id="MCI5755148.1"/>
    </source>
</evidence>